<dbReference type="InterPro" id="IPR043754">
    <property type="entry name" value="DUF5700"/>
</dbReference>
<accession>A0A521F702</accession>
<dbReference type="EMBL" id="FXTB01000015">
    <property type="protein sequence ID" value="SMO91949.1"/>
    <property type="molecule type" value="Genomic_DNA"/>
</dbReference>
<dbReference type="PROSITE" id="PS51257">
    <property type="entry name" value="PROKAR_LIPOPROTEIN"/>
    <property type="match status" value="1"/>
</dbReference>
<organism evidence="1 2">
    <name type="scientific">Saccharicrinis carchari</name>
    <dbReference type="NCBI Taxonomy" id="1168039"/>
    <lineage>
        <taxon>Bacteria</taxon>
        <taxon>Pseudomonadati</taxon>
        <taxon>Bacteroidota</taxon>
        <taxon>Bacteroidia</taxon>
        <taxon>Marinilabiliales</taxon>
        <taxon>Marinilabiliaceae</taxon>
        <taxon>Saccharicrinis</taxon>
    </lineage>
</organism>
<name>A0A521F702_SACCC</name>
<proteinExistence type="predicted"/>
<reference evidence="1 2" key="1">
    <citation type="submission" date="2017-05" db="EMBL/GenBank/DDBJ databases">
        <authorList>
            <person name="Varghese N."/>
            <person name="Submissions S."/>
        </authorList>
    </citation>
    <scope>NUCLEOTIDE SEQUENCE [LARGE SCALE GENOMIC DNA]</scope>
    <source>
        <strain evidence="1 2">DSM 27040</strain>
    </source>
</reference>
<protein>
    <submittedName>
        <fullName evidence="1">Uncharacterized protein</fullName>
    </submittedName>
</protein>
<dbReference type="RefSeq" id="WP_142534771.1">
    <property type="nucleotide sequence ID" value="NZ_FXTB01000015.1"/>
</dbReference>
<gene>
    <name evidence="1" type="ORF">SAMN06265379_11536</name>
</gene>
<evidence type="ECO:0000313" key="2">
    <source>
        <dbReference type="Proteomes" id="UP000319040"/>
    </source>
</evidence>
<evidence type="ECO:0000313" key="1">
    <source>
        <dbReference type="EMBL" id="SMO91949.1"/>
    </source>
</evidence>
<sequence>MKKIISTLMISVFFLSCSNSEKEENTQKIKLVQNFESSIKILEWFDNEMPKDEIEYINSLSGIEIMESNVLLSNPDTNAILFFKEDLILFRENVKEYESEYGLNIAFKERKRTANLLSKIQTTNFDTLAIKRALQFFPKGTQLKTDANVYYVLTGWEWGDAYVRNVKKVNGKYKVAETGNPALVFNLSLFTKLYGETTEEQFQTLTNIMSHEIFHFAFNEFKNESTNYPLISDNDYKHQLFRTVQNEGIAHYIDIKKVLITNFSDFEKYQKENFEKLNKAIISFSSQQIGNEDKKKILQCANVGKYWEKYGAICGMFMSYHIERLLGKEAITKTIKNGAESFIETYIELQLQHRELPKLEI</sequence>
<dbReference type="Pfam" id="PF18958">
    <property type="entry name" value="DUF5700"/>
    <property type="match status" value="1"/>
</dbReference>
<keyword evidence="2" id="KW-1185">Reference proteome</keyword>
<dbReference type="AlphaFoldDB" id="A0A521F702"/>
<dbReference type="Proteomes" id="UP000319040">
    <property type="component" value="Unassembled WGS sequence"/>
</dbReference>
<dbReference type="OrthoDB" id="1119900at2"/>